<accession>A0AB33IML0</accession>
<reference evidence="1" key="1">
    <citation type="submission" date="2024-07" db="EMBL/GenBank/DDBJ databases">
        <title>Complete genome sequence of Prevotella sp. YM-2024 GTC17253.</title>
        <authorList>
            <person name="Hayashi M."/>
            <person name="Muto Y."/>
            <person name="Tanaka K."/>
            <person name="Niwa H."/>
        </authorList>
    </citation>
    <scope>NUCLEOTIDE SEQUENCE</scope>
    <source>
        <strain evidence="1">GTC17253</strain>
    </source>
</reference>
<dbReference type="EMBL" id="AP035785">
    <property type="protein sequence ID" value="BFO70711.1"/>
    <property type="molecule type" value="Genomic_DNA"/>
</dbReference>
<protein>
    <submittedName>
        <fullName evidence="1">Uncharacterized protein</fullName>
    </submittedName>
</protein>
<sequence>MENYQLKDVLYLAPEERVINYKWEKDSDKLSQNLAVMSITDIRDMEEHGMKFKTKVSLCEGMTLVKHPYIANCYMDVNLAEDTLFKDKLNCIGRVAKLLGVKEFTAKATFLEAKTRELDIQGNVHYKVVVDADATYKKSEEEKYAKTYRRYETFPGEFTKKDYEEAKKLVSQYKLDDLEYILDQRNPDANNILGKQEVRIELSKELNSMTECAFSLNVLKGVFTLNASTKETISTQKKVILETKLFF</sequence>
<gene>
    <name evidence="1" type="ORF">GTC17253_06770</name>
</gene>
<proteinExistence type="predicted"/>
<name>A0AB33IML0_9BACT</name>
<organism evidence="1">
    <name type="scientific">Prevotella sp. GTC17253</name>
    <dbReference type="NCBI Taxonomy" id="3236793"/>
    <lineage>
        <taxon>Bacteria</taxon>
        <taxon>Pseudomonadati</taxon>
        <taxon>Bacteroidota</taxon>
        <taxon>Bacteroidia</taxon>
        <taxon>Bacteroidales</taxon>
        <taxon>Prevotellaceae</taxon>
        <taxon>Prevotella</taxon>
    </lineage>
</organism>
<evidence type="ECO:0000313" key="1">
    <source>
        <dbReference type="EMBL" id="BFO70711.1"/>
    </source>
</evidence>
<dbReference type="AlphaFoldDB" id="A0AB33IML0"/>